<sequence length="172" mass="19230">MTQSAVRRPRPRPPFTRRNGTNSKEDAGETGLRHSTESRASALYKTSNSFVSDQRELTEQHGKLCGMSVINRERENAQWDGAGGLLYTLRNRIKAIRVHPKAENELLRDLVRRDSQVRFKSKVLGICLCGGSYIQLLGQWQNDNSRKVSGTTAVPGRLPRGTDEDPAIANRA</sequence>
<accession>A0ACB8U9F9</accession>
<dbReference type="EMBL" id="MU274907">
    <property type="protein sequence ID" value="KAI0090744.1"/>
    <property type="molecule type" value="Genomic_DNA"/>
</dbReference>
<name>A0ACB8U9F9_9APHY</name>
<comment type="caution">
    <text evidence="1">The sequence shown here is derived from an EMBL/GenBank/DDBJ whole genome shotgun (WGS) entry which is preliminary data.</text>
</comment>
<keyword evidence="2" id="KW-1185">Reference proteome</keyword>
<protein>
    <submittedName>
        <fullName evidence="1">Uncharacterized protein</fullName>
    </submittedName>
</protein>
<proteinExistence type="predicted"/>
<evidence type="ECO:0000313" key="1">
    <source>
        <dbReference type="EMBL" id="KAI0090744.1"/>
    </source>
</evidence>
<dbReference type="Proteomes" id="UP001055072">
    <property type="component" value="Unassembled WGS sequence"/>
</dbReference>
<evidence type="ECO:0000313" key="2">
    <source>
        <dbReference type="Proteomes" id="UP001055072"/>
    </source>
</evidence>
<reference evidence="1" key="1">
    <citation type="journal article" date="2021" name="Environ. Microbiol.">
        <title>Gene family expansions and transcriptome signatures uncover fungal adaptations to wood decay.</title>
        <authorList>
            <person name="Hage H."/>
            <person name="Miyauchi S."/>
            <person name="Viragh M."/>
            <person name="Drula E."/>
            <person name="Min B."/>
            <person name="Chaduli D."/>
            <person name="Navarro D."/>
            <person name="Favel A."/>
            <person name="Norest M."/>
            <person name="Lesage-Meessen L."/>
            <person name="Balint B."/>
            <person name="Merenyi Z."/>
            <person name="de Eugenio L."/>
            <person name="Morin E."/>
            <person name="Martinez A.T."/>
            <person name="Baldrian P."/>
            <person name="Stursova M."/>
            <person name="Martinez M.J."/>
            <person name="Novotny C."/>
            <person name="Magnuson J.K."/>
            <person name="Spatafora J.W."/>
            <person name="Maurice S."/>
            <person name="Pangilinan J."/>
            <person name="Andreopoulos W."/>
            <person name="LaButti K."/>
            <person name="Hundley H."/>
            <person name="Na H."/>
            <person name="Kuo A."/>
            <person name="Barry K."/>
            <person name="Lipzen A."/>
            <person name="Henrissat B."/>
            <person name="Riley R."/>
            <person name="Ahrendt S."/>
            <person name="Nagy L.G."/>
            <person name="Grigoriev I.V."/>
            <person name="Martin F."/>
            <person name="Rosso M.N."/>
        </authorList>
    </citation>
    <scope>NUCLEOTIDE SEQUENCE</scope>
    <source>
        <strain evidence="1">CBS 384.51</strain>
    </source>
</reference>
<organism evidence="1 2">
    <name type="scientific">Irpex rosettiformis</name>
    <dbReference type="NCBI Taxonomy" id="378272"/>
    <lineage>
        <taxon>Eukaryota</taxon>
        <taxon>Fungi</taxon>
        <taxon>Dikarya</taxon>
        <taxon>Basidiomycota</taxon>
        <taxon>Agaricomycotina</taxon>
        <taxon>Agaricomycetes</taxon>
        <taxon>Polyporales</taxon>
        <taxon>Irpicaceae</taxon>
        <taxon>Irpex</taxon>
    </lineage>
</organism>
<gene>
    <name evidence="1" type="ORF">BDY19DRAFT_905003</name>
</gene>